<evidence type="ECO:0000313" key="8">
    <source>
        <dbReference type="Proteomes" id="UP000267798"/>
    </source>
</evidence>
<organism evidence="7 8">
    <name type="scientific">Paenibacillus pinisoli</name>
    <dbReference type="NCBI Taxonomy" id="1276110"/>
    <lineage>
        <taxon>Bacteria</taxon>
        <taxon>Bacillati</taxon>
        <taxon>Bacillota</taxon>
        <taxon>Bacilli</taxon>
        <taxon>Bacillales</taxon>
        <taxon>Paenibacillaceae</taxon>
        <taxon>Paenibacillus</taxon>
    </lineage>
</organism>
<dbReference type="Proteomes" id="UP000267798">
    <property type="component" value="Unassembled WGS sequence"/>
</dbReference>
<name>A0A3A6PLG6_9BACL</name>
<dbReference type="InterPro" id="IPR036509">
    <property type="entry name" value="Met_Sox_Rdtase_MsrA_sf"/>
</dbReference>
<dbReference type="Pfam" id="PF01625">
    <property type="entry name" value="PMSR"/>
    <property type="match status" value="1"/>
</dbReference>
<evidence type="ECO:0000256" key="3">
    <source>
        <dbReference type="ARBA" id="ARBA00047806"/>
    </source>
</evidence>
<dbReference type="RefSeq" id="WP_120110211.1">
    <property type="nucleotide sequence ID" value="NZ_QXQB01000002.1"/>
</dbReference>
<feature type="domain" description="Peptide methionine sulphoxide reductase MsrA" evidence="6">
    <location>
        <begin position="20"/>
        <end position="156"/>
    </location>
</feature>
<keyword evidence="8" id="KW-1185">Reference proteome</keyword>
<dbReference type="HAMAP" id="MF_01401">
    <property type="entry name" value="MsrA"/>
    <property type="match status" value="1"/>
</dbReference>
<evidence type="ECO:0000256" key="5">
    <source>
        <dbReference type="HAMAP-Rule" id="MF_01401"/>
    </source>
</evidence>
<sequence>MNTDHIEGAVVREKGLTGRITLGMGCFWSPEALFGAMPGVLCTQTGYAGGTADHPTYREMGDHTECIQLEFDTEVITFEELAAIFWERHQPVNINGYKGRQYQSLLIYETDSQREAIDRVLQNRERSGLGRPETDIVPYSIFYAAEERHQKYYLKRYPQAVEALTSLYPSHNSQLNSSTIAARLNGLAKGFTNMERIKHEVEAWGIGDGARSRLLETITSIRW</sequence>
<evidence type="ECO:0000313" key="7">
    <source>
        <dbReference type="EMBL" id="RJX40178.1"/>
    </source>
</evidence>
<evidence type="ECO:0000256" key="1">
    <source>
        <dbReference type="ARBA" id="ARBA00005591"/>
    </source>
</evidence>
<dbReference type="AlphaFoldDB" id="A0A3A6PLG6"/>
<comment type="similarity">
    <text evidence="1 5">Belongs to the MsrA Met sulfoxide reductase family.</text>
</comment>
<comment type="catalytic activity">
    <reaction evidence="3 5">
        <text>L-methionyl-[protein] + [thioredoxin]-disulfide + H2O = L-methionyl-(S)-S-oxide-[protein] + [thioredoxin]-dithiol</text>
        <dbReference type="Rhea" id="RHEA:14217"/>
        <dbReference type="Rhea" id="RHEA-COMP:10698"/>
        <dbReference type="Rhea" id="RHEA-COMP:10700"/>
        <dbReference type="Rhea" id="RHEA-COMP:12313"/>
        <dbReference type="Rhea" id="RHEA-COMP:12315"/>
        <dbReference type="ChEBI" id="CHEBI:15377"/>
        <dbReference type="ChEBI" id="CHEBI:16044"/>
        <dbReference type="ChEBI" id="CHEBI:29950"/>
        <dbReference type="ChEBI" id="CHEBI:44120"/>
        <dbReference type="ChEBI" id="CHEBI:50058"/>
        <dbReference type="EC" id="1.8.4.11"/>
    </reaction>
</comment>
<accession>A0A3A6PLG6</accession>
<evidence type="ECO:0000256" key="2">
    <source>
        <dbReference type="ARBA" id="ARBA00023002"/>
    </source>
</evidence>
<comment type="caution">
    <text evidence="7">The sequence shown here is derived from an EMBL/GenBank/DDBJ whole genome shotgun (WGS) entry which is preliminary data.</text>
</comment>
<dbReference type="GO" id="GO:0008113">
    <property type="term" value="F:peptide-methionine (S)-S-oxide reductase activity"/>
    <property type="evidence" value="ECO:0007669"/>
    <property type="project" value="UniProtKB-UniRule"/>
</dbReference>
<comment type="catalytic activity">
    <reaction evidence="4 5">
        <text>[thioredoxin]-disulfide + L-methionine + H2O = L-methionine (S)-S-oxide + [thioredoxin]-dithiol</text>
        <dbReference type="Rhea" id="RHEA:19993"/>
        <dbReference type="Rhea" id="RHEA-COMP:10698"/>
        <dbReference type="Rhea" id="RHEA-COMP:10700"/>
        <dbReference type="ChEBI" id="CHEBI:15377"/>
        <dbReference type="ChEBI" id="CHEBI:29950"/>
        <dbReference type="ChEBI" id="CHEBI:50058"/>
        <dbReference type="ChEBI" id="CHEBI:57844"/>
        <dbReference type="ChEBI" id="CHEBI:58772"/>
        <dbReference type="EC" id="1.8.4.11"/>
    </reaction>
</comment>
<comment type="function">
    <text evidence="5">Has an important function as a repair enzyme for proteins that have been inactivated by oxidation. Catalyzes the reversible oxidation-reduction of methionine sulfoxide in proteins to methionine.</text>
</comment>
<keyword evidence="2 5" id="KW-0560">Oxidoreductase</keyword>
<dbReference type="PANTHER" id="PTHR43774">
    <property type="entry name" value="PEPTIDE METHIONINE SULFOXIDE REDUCTASE"/>
    <property type="match status" value="1"/>
</dbReference>
<dbReference type="InterPro" id="IPR002569">
    <property type="entry name" value="Met_Sox_Rdtase_MsrA_dom"/>
</dbReference>
<dbReference type="EC" id="1.8.4.11" evidence="5"/>
<dbReference type="Gene3D" id="3.30.1060.10">
    <property type="entry name" value="Peptide methionine sulphoxide reductase MsrA"/>
    <property type="match status" value="1"/>
</dbReference>
<protein>
    <recommendedName>
        <fullName evidence="5">Peptide methionine sulfoxide reductase MsrA</fullName>
        <shortName evidence="5">Protein-methionine-S-oxide reductase</shortName>
        <ecNumber evidence="5">1.8.4.11</ecNumber>
    </recommendedName>
    <alternativeName>
        <fullName evidence="5">Peptide-methionine (S)-S-oxide reductase</fullName>
        <shortName evidence="5">Peptide Met(O) reductase</shortName>
    </alternativeName>
</protein>
<dbReference type="EMBL" id="QXQB01000002">
    <property type="protein sequence ID" value="RJX40178.1"/>
    <property type="molecule type" value="Genomic_DNA"/>
</dbReference>
<reference evidence="7 8" key="1">
    <citation type="submission" date="2018-09" db="EMBL/GenBank/DDBJ databases">
        <title>Paenibacillus aracenensis nov. sp. isolated from a cave in southern Spain.</title>
        <authorList>
            <person name="Jurado V."/>
            <person name="Gutierrez-Patricio S."/>
            <person name="Gonzalez-Pimentel J.L."/>
            <person name="Miller A.Z."/>
            <person name="Laiz L."/>
            <person name="Saiz-Jimenez C."/>
        </authorList>
    </citation>
    <scope>NUCLEOTIDE SEQUENCE [LARGE SCALE GENOMIC DNA]</scope>
    <source>
        <strain evidence="7 8">JCM 19203</strain>
    </source>
</reference>
<evidence type="ECO:0000259" key="6">
    <source>
        <dbReference type="Pfam" id="PF01625"/>
    </source>
</evidence>
<dbReference type="GO" id="GO:0033744">
    <property type="term" value="F:L-methionine:thioredoxin-disulfide S-oxidoreductase activity"/>
    <property type="evidence" value="ECO:0007669"/>
    <property type="project" value="RHEA"/>
</dbReference>
<proteinExistence type="inferred from homology"/>
<dbReference type="PANTHER" id="PTHR43774:SF1">
    <property type="entry name" value="PEPTIDE METHIONINE SULFOXIDE REDUCTASE MSRA 2"/>
    <property type="match status" value="1"/>
</dbReference>
<gene>
    <name evidence="5" type="primary">msrA</name>
    <name evidence="7" type="ORF">D3P09_12520</name>
</gene>
<evidence type="ECO:0000256" key="4">
    <source>
        <dbReference type="ARBA" id="ARBA00048782"/>
    </source>
</evidence>
<dbReference type="SUPFAM" id="SSF55068">
    <property type="entry name" value="Peptide methionine sulfoxide reductase"/>
    <property type="match status" value="1"/>
</dbReference>
<dbReference type="OrthoDB" id="4174719at2"/>
<feature type="active site" evidence="5">
    <location>
        <position position="26"/>
    </location>
</feature>